<protein>
    <submittedName>
        <fullName evidence="2">Uncharacterized protein</fullName>
    </submittedName>
</protein>
<dbReference type="RefSeq" id="WP_247342685.1">
    <property type="nucleotide sequence ID" value="NZ_CP095550.1"/>
</dbReference>
<gene>
    <name evidence="2" type="ORF">ACFSKK_00985</name>
</gene>
<sequence length="88" mass="10203">MVLSTEDVNNELLLQREQLNATIQSFEEIIKAVESISPKIKETKESSVKIQKEKDIILEELDQTGAIAEDVAHQQREFRHQQRKCLLQ</sequence>
<evidence type="ECO:0000256" key="1">
    <source>
        <dbReference type="SAM" id="Coils"/>
    </source>
</evidence>
<dbReference type="Proteomes" id="UP001597318">
    <property type="component" value="Unassembled WGS sequence"/>
</dbReference>
<proteinExistence type="predicted"/>
<reference evidence="3" key="1">
    <citation type="journal article" date="2019" name="Int. J. Syst. Evol. Microbiol.">
        <title>The Global Catalogue of Microorganisms (GCM) 10K type strain sequencing project: providing services to taxonomists for standard genome sequencing and annotation.</title>
        <authorList>
            <consortium name="The Broad Institute Genomics Platform"/>
            <consortium name="The Broad Institute Genome Sequencing Center for Infectious Disease"/>
            <person name="Wu L."/>
            <person name="Ma J."/>
        </authorList>
    </citation>
    <scope>NUCLEOTIDE SEQUENCE [LARGE SCALE GENOMIC DNA]</scope>
    <source>
        <strain evidence="3">CGMCC 1.15474</strain>
    </source>
</reference>
<evidence type="ECO:0000313" key="2">
    <source>
        <dbReference type="EMBL" id="MFD2212281.1"/>
    </source>
</evidence>
<accession>A0ABW5BS13</accession>
<comment type="caution">
    <text evidence="2">The sequence shown here is derived from an EMBL/GenBank/DDBJ whole genome shotgun (WGS) entry which is preliminary data.</text>
</comment>
<dbReference type="EMBL" id="JBHUIK010000001">
    <property type="protein sequence ID" value="MFD2212281.1"/>
    <property type="molecule type" value="Genomic_DNA"/>
</dbReference>
<name>A0ABW5BS13_9BACI</name>
<organism evidence="2 3">
    <name type="scientific">Metabacillus endolithicus</name>
    <dbReference type="NCBI Taxonomy" id="1535204"/>
    <lineage>
        <taxon>Bacteria</taxon>
        <taxon>Bacillati</taxon>
        <taxon>Bacillota</taxon>
        <taxon>Bacilli</taxon>
        <taxon>Bacillales</taxon>
        <taxon>Bacillaceae</taxon>
        <taxon>Metabacillus</taxon>
    </lineage>
</organism>
<evidence type="ECO:0000313" key="3">
    <source>
        <dbReference type="Proteomes" id="UP001597318"/>
    </source>
</evidence>
<keyword evidence="1" id="KW-0175">Coiled coil</keyword>
<keyword evidence="3" id="KW-1185">Reference proteome</keyword>
<feature type="coiled-coil region" evidence="1">
    <location>
        <begin position="9"/>
        <end position="36"/>
    </location>
</feature>